<evidence type="ECO:0000256" key="1">
    <source>
        <dbReference type="SAM" id="MobiDB-lite"/>
    </source>
</evidence>
<comment type="caution">
    <text evidence="2">The sequence shown here is derived from an EMBL/GenBank/DDBJ whole genome shotgun (WGS) entry which is preliminary data.</text>
</comment>
<evidence type="ECO:0000313" key="2">
    <source>
        <dbReference type="EMBL" id="MBB2922649.1"/>
    </source>
</evidence>
<dbReference type="EMBL" id="JACHVX010000002">
    <property type="protein sequence ID" value="MBB2922649.1"/>
    <property type="molecule type" value="Genomic_DNA"/>
</dbReference>
<dbReference type="RefSeq" id="WP_260176183.1">
    <property type="nucleotide sequence ID" value="NZ_JACHVX010000002.1"/>
</dbReference>
<dbReference type="AlphaFoldDB" id="A0A7W4UEE2"/>
<gene>
    <name evidence="2" type="ORF">FHR80_001561</name>
</gene>
<evidence type="ECO:0000313" key="3">
    <source>
        <dbReference type="Proteomes" id="UP000518206"/>
    </source>
</evidence>
<proteinExistence type="predicted"/>
<reference evidence="2 3" key="1">
    <citation type="submission" date="2020-08" db="EMBL/GenBank/DDBJ databases">
        <title>The Agave Microbiome: Exploring the role of microbial communities in plant adaptations to desert environments.</title>
        <authorList>
            <person name="Partida-Martinez L.P."/>
        </authorList>
    </citation>
    <scope>NUCLEOTIDE SEQUENCE [LARGE SCALE GENOMIC DNA]</scope>
    <source>
        <strain evidence="2 3">RAS26</strain>
    </source>
</reference>
<name>A0A7W4UEE2_9CELL</name>
<protein>
    <submittedName>
        <fullName evidence="2">Uncharacterized protein</fullName>
    </submittedName>
</protein>
<reference evidence="2 3" key="2">
    <citation type="submission" date="2020-08" db="EMBL/GenBank/DDBJ databases">
        <authorList>
            <person name="Partida-Martinez L."/>
            <person name="Huntemann M."/>
            <person name="Clum A."/>
            <person name="Wang J."/>
            <person name="Palaniappan K."/>
            <person name="Ritter S."/>
            <person name="Chen I.-M."/>
            <person name="Stamatis D."/>
            <person name="Reddy T."/>
            <person name="O'Malley R."/>
            <person name="Daum C."/>
            <person name="Shapiro N."/>
            <person name="Ivanova N."/>
            <person name="Kyrpides N."/>
            <person name="Woyke T."/>
        </authorList>
    </citation>
    <scope>NUCLEOTIDE SEQUENCE [LARGE SCALE GENOMIC DNA]</scope>
    <source>
        <strain evidence="2 3">RAS26</strain>
    </source>
</reference>
<organism evidence="2 3">
    <name type="scientific">Cellulomonas cellasea</name>
    <dbReference type="NCBI Taxonomy" id="43670"/>
    <lineage>
        <taxon>Bacteria</taxon>
        <taxon>Bacillati</taxon>
        <taxon>Actinomycetota</taxon>
        <taxon>Actinomycetes</taxon>
        <taxon>Micrococcales</taxon>
        <taxon>Cellulomonadaceae</taxon>
        <taxon>Cellulomonas</taxon>
    </lineage>
</organism>
<dbReference type="Proteomes" id="UP000518206">
    <property type="component" value="Unassembled WGS sequence"/>
</dbReference>
<sequence length="44" mass="4846">MAGDDDVQHPVRAGSVVRRTTGEQHTSWADTRMTVVLVERRPAG</sequence>
<accession>A0A7W4UEE2</accession>
<feature type="region of interest" description="Disordered" evidence="1">
    <location>
        <begin position="1"/>
        <end position="26"/>
    </location>
</feature>